<dbReference type="OrthoDB" id="1489643at2"/>
<keyword evidence="2" id="KW-0732">Signal</keyword>
<reference evidence="3 4" key="1">
    <citation type="submission" date="2017-04" db="EMBL/GenBank/DDBJ databases">
        <title>Complete genome sequence of Flavobacterium kingsejong AJ004.</title>
        <authorList>
            <person name="Lee P.C."/>
        </authorList>
    </citation>
    <scope>NUCLEOTIDE SEQUENCE [LARGE SCALE GENOMIC DNA]</scope>
    <source>
        <strain evidence="3 4">AJ004</strain>
    </source>
</reference>
<feature type="compositionally biased region" description="Basic and acidic residues" evidence="1">
    <location>
        <begin position="262"/>
        <end position="282"/>
    </location>
</feature>
<protein>
    <recommendedName>
        <fullName evidence="5">Lipoprotein</fullName>
    </recommendedName>
</protein>
<evidence type="ECO:0000256" key="1">
    <source>
        <dbReference type="SAM" id="MobiDB-lite"/>
    </source>
</evidence>
<proteinExistence type="predicted"/>
<feature type="signal peptide" evidence="2">
    <location>
        <begin position="1"/>
        <end position="20"/>
    </location>
</feature>
<accession>A0A2S1LPM3</accession>
<organism evidence="3 4">
    <name type="scientific">Flavobacterium kingsejongi</name>
    <dbReference type="NCBI Taxonomy" id="1678728"/>
    <lineage>
        <taxon>Bacteria</taxon>
        <taxon>Pseudomonadati</taxon>
        <taxon>Bacteroidota</taxon>
        <taxon>Flavobacteriia</taxon>
        <taxon>Flavobacteriales</taxon>
        <taxon>Flavobacteriaceae</taxon>
        <taxon>Flavobacterium</taxon>
    </lineage>
</organism>
<feature type="chain" id="PRO_5015453051" description="Lipoprotein" evidence="2">
    <location>
        <begin position="21"/>
        <end position="393"/>
    </location>
</feature>
<keyword evidence="4" id="KW-1185">Reference proteome</keyword>
<dbReference type="KEGG" id="fki:FK004_10400"/>
<dbReference type="EMBL" id="CP020919">
    <property type="protein sequence ID" value="AWG25612.1"/>
    <property type="molecule type" value="Genomic_DNA"/>
</dbReference>
<feature type="region of interest" description="Disordered" evidence="1">
    <location>
        <begin position="262"/>
        <end position="286"/>
    </location>
</feature>
<evidence type="ECO:0000256" key="2">
    <source>
        <dbReference type="SAM" id="SignalP"/>
    </source>
</evidence>
<evidence type="ECO:0000313" key="3">
    <source>
        <dbReference type="EMBL" id="AWG25612.1"/>
    </source>
</evidence>
<dbReference type="AlphaFoldDB" id="A0A2S1LPM3"/>
<evidence type="ECO:0008006" key="5">
    <source>
        <dbReference type="Google" id="ProtNLM"/>
    </source>
</evidence>
<name>A0A2S1LPM3_9FLAO</name>
<dbReference type="Proteomes" id="UP000244677">
    <property type="component" value="Chromosome"/>
</dbReference>
<dbReference type="PROSITE" id="PS51257">
    <property type="entry name" value="PROKAR_LIPOPROTEIN"/>
    <property type="match status" value="1"/>
</dbReference>
<sequence>MKKTTTVFLLLLFIACGVKTTQNHLNTGNYDAAIDTAVAALRSNKDSKGKQEYIYLLEEAFSKAVARDQREIKMLEAAKNAAESEKIYNLYIGLHQRQEKIIPLLPLRLLTPAREAQFTFHDYTSEITKSRNAFAAFSYQNASALLQSYDKAAARKAYENLAYLNTIYPNYKDVTILMEKALVKGTEFVYVTTKNETRIAIPKRLQNELLDFSTFGLDDQWTIFHNSKDKNISYDYSLTIRFQDIVISPEQTHEKEFVKERDVEDGEKNKVDGKGNTVKDGKGNPVKVPNYTHGKVTIYEFRQYKSCFVKAQIEYLNLKSNQLIGSFPLSSEFVFESIYAKYKGNKKAADTGYYSYFDKKQVPFPSNEQMISDTSTDLKLKLKTIIINNRFHN</sequence>
<gene>
    <name evidence="3" type="ORF">FK004_10400</name>
</gene>
<evidence type="ECO:0000313" key="4">
    <source>
        <dbReference type="Proteomes" id="UP000244677"/>
    </source>
</evidence>
<dbReference type="RefSeq" id="WP_108737187.1">
    <property type="nucleotide sequence ID" value="NZ_CP020919.1"/>
</dbReference>